<organism evidence="1 2">
    <name type="scientific">Pseudomonas fildesensis</name>
    <dbReference type="NCBI Taxonomy" id="1674920"/>
    <lineage>
        <taxon>Bacteria</taxon>
        <taxon>Pseudomonadati</taxon>
        <taxon>Pseudomonadota</taxon>
        <taxon>Gammaproteobacteria</taxon>
        <taxon>Pseudomonadales</taxon>
        <taxon>Pseudomonadaceae</taxon>
        <taxon>Pseudomonas</taxon>
    </lineage>
</organism>
<proteinExistence type="predicted"/>
<name>A0A0J8IYR8_9PSED</name>
<evidence type="ECO:0000313" key="1">
    <source>
        <dbReference type="EMBL" id="KMT57176.1"/>
    </source>
</evidence>
<evidence type="ECO:0000313" key="2">
    <source>
        <dbReference type="Proteomes" id="UP000037551"/>
    </source>
</evidence>
<dbReference type="Proteomes" id="UP000037551">
    <property type="component" value="Unassembled WGS sequence"/>
</dbReference>
<reference evidence="1 2" key="1">
    <citation type="submission" date="2015-06" db="EMBL/GenBank/DDBJ databases">
        <title>Draft genome sequence of an Antarctic Pseudomonas sp. strain KG01 with full potential for biotechnological applications.</title>
        <authorList>
            <person name="Pavlov M.S."/>
            <person name="Lira F."/>
            <person name="Martinez J.L."/>
            <person name="Marshall S.H."/>
        </authorList>
    </citation>
    <scope>NUCLEOTIDE SEQUENCE [LARGE SCALE GENOMIC DNA]</scope>
    <source>
        <strain evidence="1 2">KG01</strain>
    </source>
</reference>
<keyword evidence="2" id="KW-1185">Reference proteome</keyword>
<dbReference type="Pfam" id="PF11354">
    <property type="entry name" value="DUF3156"/>
    <property type="match status" value="1"/>
</dbReference>
<dbReference type="OrthoDB" id="8590098at2"/>
<dbReference type="PATRIC" id="fig|1674920.3.peg.148"/>
<dbReference type="EMBL" id="LFMW01000001">
    <property type="protein sequence ID" value="KMT57176.1"/>
    <property type="molecule type" value="Genomic_DNA"/>
</dbReference>
<gene>
    <name evidence="1" type="ORF">ACR52_00750</name>
</gene>
<sequence length="198" mass="22168">MMVIATLRQKLFELFRADRAPAGYRPGVTLEHLRRNLGLASFERLSATHAQVGVGDVALEIVERTESQLLMHLVMTEFVLRVPASTGGTGRFEVHHGGAVRRSGLRVRRRSGNQALARELQACLLADAALFQALMPRDFKRLRIELQGQQWCVRLEHMGGSEVVNRLPAFRRYIALSPAQRSHLLTALVGLQRVLSNL</sequence>
<protein>
    <recommendedName>
        <fullName evidence="3">Cytoplasmic protein</fullName>
    </recommendedName>
</protein>
<dbReference type="InterPro" id="IPR021500">
    <property type="entry name" value="DUF3156"/>
</dbReference>
<accession>A0A0J8IYR8</accession>
<dbReference type="AlphaFoldDB" id="A0A0J8IYR8"/>
<evidence type="ECO:0008006" key="3">
    <source>
        <dbReference type="Google" id="ProtNLM"/>
    </source>
</evidence>
<comment type="caution">
    <text evidence="1">The sequence shown here is derived from an EMBL/GenBank/DDBJ whole genome shotgun (WGS) entry which is preliminary data.</text>
</comment>
<dbReference type="RefSeq" id="WP_048719388.1">
    <property type="nucleotide sequence ID" value="NZ_LFMW01000001.1"/>
</dbReference>